<dbReference type="Proteomes" id="UP000436006">
    <property type="component" value="Unassembled WGS sequence"/>
</dbReference>
<dbReference type="EMBL" id="WPIN01000013">
    <property type="protein sequence ID" value="MVM33825.1"/>
    <property type="molecule type" value="Genomic_DNA"/>
</dbReference>
<evidence type="ECO:0000313" key="2">
    <source>
        <dbReference type="Proteomes" id="UP000436006"/>
    </source>
</evidence>
<sequence>MDTKFLSRQRPPSQHLDDRTVVADWVASLATFYDSYHQVAACLHGEPGINSGYPPETLMALRMSMEAELQLLFQDMDRSPHTSAHEKPFNQKLATHTKHLTHLNQQAFLLLVDLFPK</sequence>
<reference evidence="1 2" key="1">
    <citation type="submission" date="2019-12" db="EMBL/GenBank/DDBJ databases">
        <title>Spirosoma sp. HMF4905 genome sequencing and assembly.</title>
        <authorList>
            <person name="Kang H."/>
            <person name="Cha I."/>
            <person name="Kim H."/>
            <person name="Joh K."/>
        </authorList>
    </citation>
    <scope>NUCLEOTIDE SEQUENCE [LARGE SCALE GENOMIC DNA]</scope>
    <source>
        <strain evidence="1 2">HMF4905</strain>
    </source>
</reference>
<organism evidence="1 2">
    <name type="scientific">Spirosoma arboris</name>
    <dbReference type="NCBI Taxonomy" id="2682092"/>
    <lineage>
        <taxon>Bacteria</taxon>
        <taxon>Pseudomonadati</taxon>
        <taxon>Bacteroidota</taxon>
        <taxon>Cytophagia</taxon>
        <taxon>Cytophagales</taxon>
        <taxon>Cytophagaceae</taxon>
        <taxon>Spirosoma</taxon>
    </lineage>
</organism>
<evidence type="ECO:0000313" key="1">
    <source>
        <dbReference type="EMBL" id="MVM33825.1"/>
    </source>
</evidence>
<dbReference type="AlphaFoldDB" id="A0A7K1SJ80"/>
<keyword evidence="2" id="KW-1185">Reference proteome</keyword>
<protein>
    <submittedName>
        <fullName evidence="1">Uncharacterized protein</fullName>
    </submittedName>
</protein>
<name>A0A7K1SJ80_9BACT</name>
<dbReference type="RefSeq" id="WP_157588543.1">
    <property type="nucleotide sequence ID" value="NZ_WPIN01000013.1"/>
</dbReference>
<proteinExistence type="predicted"/>
<gene>
    <name evidence="1" type="ORF">GO755_27555</name>
</gene>
<comment type="caution">
    <text evidence="1">The sequence shown here is derived from an EMBL/GenBank/DDBJ whole genome shotgun (WGS) entry which is preliminary data.</text>
</comment>
<accession>A0A7K1SJ80</accession>